<name>A0A3L7Z4C3_9BACE</name>
<comment type="caution">
    <text evidence="2">The sequence shown here is derived from an EMBL/GenBank/DDBJ whole genome shotgun (WGS) entry which is preliminary data.</text>
</comment>
<dbReference type="SUPFAM" id="SSF48452">
    <property type="entry name" value="TPR-like"/>
    <property type="match status" value="1"/>
</dbReference>
<gene>
    <name evidence="2" type="ORF">D7Y07_04495</name>
</gene>
<evidence type="ECO:0000256" key="1">
    <source>
        <dbReference type="SAM" id="SignalP"/>
    </source>
</evidence>
<feature type="chain" id="PRO_5018110313" evidence="1">
    <location>
        <begin position="30"/>
        <end position="533"/>
    </location>
</feature>
<dbReference type="InterPro" id="IPR024302">
    <property type="entry name" value="SusD-like"/>
</dbReference>
<reference evidence="2 3" key="1">
    <citation type="submission" date="2018-09" db="EMBL/GenBank/DDBJ databases">
        <title>Murine metabolic-syndrome-specific gut microbial biobank.</title>
        <authorList>
            <person name="Liu C."/>
        </authorList>
    </citation>
    <scope>NUCLEOTIDE SEQUENCE [LARGE SCALE GENOMIC DNA]</scope>
    <source>
        <strain evidence="2 3">0.1X-D8-26</strain>
    </source>
</reference>
<accession>A0A3L7Z4C3</accession>
<dbReference type="EMBL" id="RAZM01000008">
    <property type="protein sequence ID" value="RLT81211.1"/>
    <property type="molecule type" value="Genomic_DNA"/>
</dbReference>
<dbReference type="RefSeq" id="WP_121766078.1">
    <property type="nucleotide sequence ID" value="NZ_RAZM01000008.1"/>
</dbReference>
<dbReference type="AlphaFoldDB" id="A0A3L7Z4C3"/>
<dbReference type="PROSITE" id="PS51257">
    <property type="entry name" value="PROKAR_LIPOPROTEIN"/>
    <property type="match status" value="1"/>
</dbReference>
<sequence>MKQISKYIKVVNGALFAGGLLLTACTSHFENWNINPNEVTPEQMERDNLKTGAYFTQMERGIFVVGKDKGGLFEETQMLTGDIFASYFAPVKTWDYAGTEDNDCYKLYRQWYNSPFNNAYTEVMQPWQSIVENTDEVSPARALATIVKVFGMSRITDKYGPIPYSKFGTSIHVAYDSQKDIYYRFFEELADAIEVLTGYNSRTSEPYMERYDYIYNGRVEKWIKFANTLRLRLAMRISYVDETKARTEIEAAIGHSIGLMTSVDDNAVLKQSASFTFINEWWEAFESFNDFRMSATMDCYLKGLQDPRLTCYFKGAVKDGAYHGVRNGQTSRNQGTLSEAASSMNVGQNDNIQWMSAAETYFLLAEAKLRLNLGDKTVREYYEEGVKISFSSKGATGVDTYLADNVNVPATSFIDPTTGRSTDVSRMVSTLTVKWDDSASESKKLERIMVQKWIALFPDGQEAWSEMRRTGYPGIVTISSNRSGGEVPEGELISRLKFPTTEYSDNSENTQAAVSLLQGTDIAGTRLWWDVKR</sequence>
<feature type="signal peptide" evidence="1">
    <location>
        <begin position="1"/>
        <end position="29"/>
    </location>
</feature>
<keyword evidence="1" id="KW-0732">Signal</keyword>
<dbReference type="InterPro" id="IPR011990">
    <property type="entry name" value="TPR-like_helical_dom_sf"/>
</dbReference>
<dbReference type="Pfam" id="PF12741">
    <property type="entry name" value="SusD-like"/>
    <property type="match status" value="1"/>
</dbReference>
<evidence type="ECO:0000313" key="3">
    <source>
        <dbReference type="Proteomes" id="UP000267159"/>
    </source>
</evidence>
<keyword evidence="2" id="KW-0449">Lipoprotein</keyword>
<dbReference type="STRING" id="1235814.GCA_000613385_03354"/>
<dbReference type="Gene3D" id="1.25.40.390">
    <property type="match status" value="1"/>
</dbReference>
<organism evidence="2 3">
    <name type="scientific">Bacteroides acidifaciens</name>
    <dbReference type="NCBI Taxonomy" id="85831"/>
    <lineage>
        <taxon>Bacteria</taxon>
        <taxon>Pseudomonadati</taxon>
        <taxon>Bacteroidota</taxon>
        <taxon>Bacteroidia</taxon>
        <taxon>Bacteroidales</taxon>
        <taxon>Bacteroidaceae</taxon>
        <taxon>Bacteroides</taxon>
    </lineage>
</organism>
<protein>
    <submittedName>
        <fullName evidence="2">SusD/RagB family nutrient-binding outer membrane lipoprotein</fullName>
    </submittedName>
</protein>
<dbReference type="Proteomes" id="UP000267159">
    <property type="component" value="Unassembled WGS sequence"/>
</dbReference>
<proteinExistence type="predicted"/>
<evidence type="ECO:0000313" key="2">
    <source>
        <dbReference type="EMBL" id="RLT81211.1"/>
    </source>
</evidence>